<dbReference type="EMBL" id="GG662717">
    <property type="protein sequence ID" value="EWS74692.1"/>
    <property type="molecule type" value="Genomic_DNA"/>
</dbReference>
<evidence type="ECO:0000256" key="6">
    <source>
        <dbReference type="ARBA" id="ARBA00023180"/>
    </source>
</evidence>
<organism evidence="9 10">
    <name type="scientific">Tetrahymena thermophila (strain SB210)</name>
    <dbReference type="NCBI Taxonomy" id="312017"/>
    <lineage>
        <taxon>Eukaryota</taxon>
        <taxon>Sar</taxon>
        <taxon>Alveolata</taxon>
        <taxon>Ciliophora</taxon>
        <taxon>Intramacronucleata</taxon>
        <taxon>Oligohymenophorea</taxon>
        <taxon>Hymenostomatida</taxon>
        <taxon>Tetrahymenina</taxon>
        <taxon>Tetrahymenidae</taxon>
        <taxon>Tetrahymena</taxon>
    </lineage>
</organism>
<feature type="transmembrane region" description="Helical" evidence="7">
    <location>
        <begin position="316"/>
        <end position="341"/>
    </location>
</feature>
<feature type="compositionally biased region" description="Acidic residues" evidence="8">
    <location>
        <begin position="764"/>
        <end position="774"/>
    </location>
</feature>
<reference evidence="10" key="1">
    <citation type="journal article" date="2006" name="PLoS Biol.">
        <title>Macronuclear genome sequence of the ciliate Tetrahymena thermophila, a model eukaryote.</title>
        <authorList>
            <person name="Eisen J.A."/>
            <person name="Coyne R.S."/>
            <person name="Wu M."/>
            <person name="Wu D."/>
            <person name="Thiagarajan M."/>
            <person name="Wortman J.R."/>
            <person name="Badger J.H."/>
            <person name="Ren Q."/>
            <person name="Amedeo P."/>
            <person name="Jones K.M."/>
            <person name="Tallon L.J."/>
            <person name="Delcher A.L."/>
            <person name="Salzberg S.L."/>
            <person name="Silva J.C."/>
            <person name="Haas B.J."/>
            <person name="Majoros W.H."/>
            <person name="Farzad M."/>
            <person name="Carlton J.M."/>
            <person name="Smith R.K. Jr."/>
            <person name="Garg J."/>
            <person name="Pearlman R.E."/>
            <person name="Karrer K.M."/>
            <person name="Sun L."/>
            <person name="Manning G."/>
            <person name="Elde N.C."/>
            <person name="Turkewitz A.P."/>
            <person name="Asai D.J."/>
            <person name="Wilkes D.E."/>
            <person name="Wang Y."/>
            <person name="Cai H."/>
            <person name="Collins K."/>
            <person name="Stewart B.A."/>
            <person name="Lee S.R."/>
            <person name="Wilamowska K."/>
            <person name="Weinberg Z."/>
            <person name="Ruzzo W.L."/>
            <person name="Wloga D."/>
            <person name="Gaertig J."/>
            <person name="Frankel J."/>
            <person name="Tsao C.-C."/>
            <person name="Gorovsky M.A."/>
            <person name="Keeling P.J."/>
            <person name="Waller R.F."/>
            <person name="Patron N.J."/>
            <person name="Cherry J.M."/>
            <person name="Stover N.A."/>
            <person name="Krieger C.J."/>
            <person name="del Toro C."/>
            <person name="Ryder H.F."/>
            <person name="Williamson S.C."/>
            <person name="Barbeau R.A."/>
            <person name="Hamilton E.P."/>
            <person name="Orias E."/>
        </authorList>
    </citation>
    <scope>NUCLEOTIDE SEQUENCE [LARGE SCALE GENOMIC DNA]</scope>
    <source>
        <strain evidence="10">SB210</strain>
    </source>
</reference>
<dbReference type="Proteomes" id="UP000009168">
    <property type="component" value="Unassembled WGS sequence"/>
</dbReference>
<dbReference type="KEGG" id="tet:TTHERM_000522789"/>
<dbReference type="GO" id="GO:0005886">
    <property type="term" value="C:plasma membrane"/>
    <property type="evidence" value="ECO:0007669"/>
    <property type="project" value="UniProtKB-SubCell"/>
</dbReference>
<name>W7XBH5_TETTS</name>
<evidence type="ECO:0000256" key="2">
    <source>
        <dbReference type="ARBA" id="ARBA00007168"/>
    </source>
</evidence>
<proteinExistence type="inferred from homology"/>
<keyword evidence="10" id="KW-1185">Reference proteome</keyword>
<evidence type="ECO:0000313" key="10">
    <source>
        <dbReference type="Proteomes" id="UP000009168"/>
    </source>
</evidence>
<comment type="function">
    <text evidence="7">Choline transporter.</text>
</comment>
<dbReference type="GO" id="GO:0022857">
    <property type="term" value="F:transmembrane transporter activity"/>
    <property type="evidence" value="ECO:0007669"/>
    <property type="project" value="UniProtKB-UniRule"/>
</dbReference>
<dbReference type="InParanoid" id="W7XBH5"/>
<protein>
    <recommendedName>
        <fullName evidence="7">Choline transporter-like protein</fullName>
    </recommendedName>
</protein>
<feature type="compositionally biased region" description="Pro residues" evidence="8">
    <location>
        <begin position="711"/>
        <end position="723"/>
    </location>
</feature>
<dbReference type="AlphaFoldDB" id="W7XBH5"/>
<feature type="compositionally biased region" description="Basic and acidic residues" evidence="8">
    <location>
        <begin position="647"/>
        <end position="665"/>
    </location>
</feature>
<dbReference type="RefSeq" id="XP_012652782.1">
    <property type="nucleotide sequence ID" value="XM_012797328.1"/>
</dbReference>
<feature type="transmembrane region" description="Helical" evidence="7">
    <location>
        <begin position="532"/>
        <end position="550"/>
    </location>
</feature>
<feature type="compositionally biased region" description="Basic and acidic residues" evidence="8">
    <location>
        <begin position="727"/>
        <end position="742"/>
    </location>
</feature>
<dbReference type="Pfam" id="PF04515">
    <property type="entry name" value="Choline_transpo"/>
    <property type="match status" value="1"/>
</dbReference>
<evidence type="ECO:0000256" key="4">
    <source>
        <dbReference type="ARBA" id="ARBA00022989"/>
    </source>
</evidence>
<evidence type="ECO:0000313" key="9">
    <source>
        <dbReference type="EMBL" id="EWS74692.1"/>
    </source>
</evidence>
<sequence>MYRNINLQKRDKLDLYDTRDQSHPFNTFYEPATAIFLGPVDLKKRKCTDFFWLVGFLVITLATIGVMASVYQEVDFNRFYHSSDFRGDLCGRLQLSEKTYAYFFDPINAGMIAMCVNQCPQQDQIDYCFYDVDGKTILQDYCFSSYTSNTYQNRYCLPLTNNQQRKAILASLDGYFYTWKNIAHDIYVAKDIVFSGLVVGLLIGFIYMILLLIKKLSFVLVWIFAFAPPAIFTIIFLFLYNKEYDRQVSSQCASGQSDSSCLNRYILYAFILRYGLLAISGIFSLVMFFSFRKIINTQKDIQILLAPFRGIHSMKIVPFFTSIIQLGAILITYGLIVIVMASGKRQVLTAPTAFPNPLYVDLVTKDYVFYLIPLLLVLLLIFLETFFLFQKFCYSFAVQVWYFSRQKSILDRPSTRGIIFCFAKHLGTCVKGACIIIITWPFRSLLRRLKAKLKQVKEDNRDSKWLQCWLFTCTPFFHFFEYYSKYQSSTSIMHTALYGLGWSDSAEKTYYLFQRNLSRTERFSELFGYHRLIGSICASCCAFFFIYLFSVDKTQNLLGQSMDYLFLPYAVAGITVFFGFYLPQNFCMSFDVVIEAMIFSLTADEEMFLGRERFCEDFILDYLNSITKETQKKGLVAVARRDQQDQKLADDENLDNLKPKEEPIAVKEIIPEPESSSSSEEEDVNAVDLFAQEQREDEEERRSQYTEPEQPEPVVPELPPPPVEETFQFKKLDLNDIKNEQRESDDDEVHEDFGIVSKKKNVQYDDEEDNDDIILDQQEQQ</sequence>
<feature type="transmembrane region" description="Helical" evidence="7">
    <location>
        <begin position="192"/>
        <end position="213"/>
    </location>
</feature>
<keyword evidence="6" id="KW-0325">Glycoprotein</keyword>
<dbReference type="OrthoDB" id="420519at2759"/>
<keyword evidence="5 7" id="KW-0472">Membrane</keyword>
<accession>W7XBH5</accession>
<keyword evidence="4 7" id="KW-1133">Transmembrane helix</keyword>
<evidence type="ECO:0000256" key="1">
    <source>
        <dbReference type="ARBA" id="ARBA00004141"/>
    </source>
</evidence>
<evidence type="ECO:0000256" key="7">
    <source>
        <dbReference type="RuleBase" id="RU368066"/>
    </source>
</evidence>
<evidence type="ECO:0000256" key="3">
    <source>
        <dbReference type="ARBA" id="ARBA00022692"/>
    </source>
</evidence>
<dbReference type="GeneID" id="24439381"/>
<feature type="transmembrane region" description="Helical" evidence="7">
    <location>
        <begin position="367"/>
        <end position="389"/>
    </location>
</feature>
<feature type="transmembrane region" description="Helical" evidence="7">
    <location>
        <begin position="562"/>
        <end position="582"/>
    </location>
</feature>
<feature type="transmembrane region" description="Helical" evidence="7">
    <location>
        <begin position="220"/>
        <end position="240"/>
    </location>
</feature>
<dbReference type="InterPro" id="IPR007603">
    <property type="entry name" value="Choline_transptr-like"/>
</dbReference>
<comment type="subcellular location">
    <subcellularLocation>
        <location evidence="7">Cell membrane</location>
        <topology evidence="7">Multi-pass membrane protein</topology>
    </subcellularLocation>
    <subcellularLocation>
        <location evidence="1">Membrane</location>
        <topology evidence="1">Multi-pass membrane protein</topology>
    </subcellularLocation>
</comment>
<evidence type="ECO:0000256" key="5">
    <source>
        <dbReference type="ARBA" id="ARBA00023136"/>
    </source>
</evidence>
<keyword evidence="3 7" id="KW-0812">Transmembrane</keyword>
<dbReference type="PANTHER" id="PTHR12385:SF14">
    <property type="entry name" value="CHOLINE TRANSPORTER-LIKE 2"/>
    <property type="match status" value="1"/>
</dbReference>
<feature type="transmembrane region" description="Helical" evidence="7">
    <location>
        <begin position="265"/>
        <end position="289"/>
    </location>
</feature>
<feature type="region of interest" description="Disordered" evidence="8">
    <location>
        <begin position="647"/>
        <end position="781"/>
    </location>
</feature>
<dbReference type="PANTHER" id="PTHR12385">
    <property type="entry name" value="CHOLINE TRANSPORTER-LIKE (SLC FAMILY 44)"/>
    <property type="match status" value="1"/>
</dbReference>
<comment type="similarity">
    <text evidence="2 7">Belongs to the CTL (choline transporter-like) family.</text>
</comment>
<gene>
    <name evidence="9" type="ORF">TTHERM_000522789</name>
</gene>
<evidence type="ECO:0000256" key="8">
    <source>
        <dbReference type="SAM" id="MobiDB-lite"/>
    </source>
</evidence>
<feature type="transmembrane region" description="Helical" evidence="7">
    <location>
        <begin position="50"/>
        <end position="71"/>
    </location>
</feature>